<dbReference type="SUPFAM" id="SSF69742">
    <property type="entry name" value="Glutamyl tRNA-reductase catalytic, N-terminal domain"/>
    <property type="match status" value="1"/>
</dbReference>
<gene>
    <name evidence="2" type="ORF">V6N12_042744</name>
</gene>
<accession>A0ABR2B1C0</accession>
<dbReference type="PANTHER" id="PTHR43120:SF1">
    <property type="entry name" value="GLUTAMYL-TRNA REDUCTASE 1, CHLOROPLASTIC"/>
    <property type="match status" value="1"/>
</dbReference>
<dbReference type="Proteomes" id="UP001472677">
    <property type="component" value="Unassembled WGS sequence"/>
</dbReference>
<dbReference type="InterPro" id="IPR036343">
    <property type="entry name" value="GluRdtase_N_sf"/>
</dbReference>
<keyword evidence="3" id="KW-1185">Reference proteome</keyword>
<evidence type="ECO:0000259" key="1">
    <source>
        <dbReference type="Pfam" id="PF05201"/>
    </source>
</evidence>
<feature type="domain" description="Glutamyl-tRNA reductase N-terminal" evidence="1">
    <location>
        <begin position="68"/>
        <end position="105"/>
    </location>
</feature>
<name>A0ABR2B1C0_9ROSI</name>
<comment type="caution">
    <text evidence="2">The sequence shown here is derived from an EMBL/GenBank/DDBJ whole genome shotgun (WGS) entry which is preliminary data.</text>
</comment>
<dbReference type="Gene3D" id="3.30.460.30">
    <property type="entry name" value="Glutamyl-tRNA reductase, N-terminal domain"/>
    <property type="match status" value="1"/>
</dbReference>
<protein>
    <recommendedName>
        <fullName evidence="1">Glutamyl-tRNA reductase N-terminal domain-containing protein</fullName>
    </recommendedName>
</protein>
<evidence type="ECO:0000313" key="3">
    <source>
        <dbReference type="Proteomes" id="UP001472677"/>
    </source>
</evidence>
<proteinExistence type="predicted"/>
<dbReference type="EMBL" id="JBBPBM010000226">
    <property type="protein sequence ID" value="KAK8499909.1"/>
    <property type="molecule type" value="Genomic_DNA"/>
</dbReference>
<dbReference type="PANTHER" id="PTHR43120">
    <property type="entry name" value="GLUTAMYL-TRNA REDUCTASE 1, CHLOROPLASTIC"/>
    <property type="match status" value="1"/>
</dbReference>
<evidence type="ECO:0000313" key="2">
    <source>
        <dbReference type="EMBL" id="KAK8499909.1"/>
    </source>
</evidence>
<dbReference type="InterPro" id="IPR015895">
    <property type="entry name" value="4pyrrol_synth_GluRdtase_N"/>
</dbReference>
<organism evidence="2 3">
    <name type="scientific">Hibiscus sabdariffa</name>
    <name type="common">roselle</name>
    <dbReference type="NCBI Taxonomy" id="183260"/>
    <lineage>
        <taxon>Eukaryota</taxon>
        <taxon>Viridiplantae</taxon>
        <taxon>Streptophyta</taxon>
        <taxon>Embryophyta</taxon>
        <taxon>Tracheophyta</taxon>
        <taxon>Spermatophyta</taxon>
        <taxon>Magnoliopsida</taxon>
        <taxon>eudicotyledons</taxon>
        <taxon>Gunneridae</taxon>
        <taxon>Pentapetalae</taxon>
        <taxon>rosids</taxon>
        <taxon>malvids</taxon>
        <taxon>Malvales</taxon>
        <taxon>Malvaceae</taxon>
        <taxon>Malvoideae</taxon>
        <taxon>Hibiscus</taxon>
    </lineage>
</organism>
<dbReference type="Pfam" id="PF05201">
    <property type="entry name" value="GlutR_N"/>
    <property type="match status" value="1"/>
</dbReference>
<sequence length="112" mass="12568">MLTKIDGYTKEMCIILSIRLSIHTAPMEMREKVSLLEVECPRSTAELGNLSHIEEWHPSFKDLRAPIFLYNKGATQHLFEVSDGLDSLVLGEGKILAQVKQVAKVIQGVVDF</sequence>
<reference evidence="2 3" key="1">
    <citation type="journal article" date="2024" name="G3 (Bethesda)">
        <title>Genome assembly of Hibiscus sabdariffa L. provides insights into metabolisms of medicinal natural products.</title>
        <authorList>
            <person name="Kim T."/>
        </authorList>
    </citation>
    <scope>NUCLEOTIDE SEQUENCE [LARGE SCALE GENOMIC DNA]</scope>
    <source>
        <strain evidence="2">TK-2024</strain>
        <tissue evidence="2">Old leaves</tissue>
    </source>
</reference>